<proteinExistence type="predicted"/>
<comment type="caution">
    <text evidence="1">The sequence shown here is derived from an EMBL/GenBank/DDBJ whole genome shotgun (WGS) entry which is preliminary data.</text>
</comment>
<dbReference type="EMBL" id="LXFE01004327">
    <property type="protein sequence ID" value="OLL21753.1"/>
    <property type="molecule type" value="Genomic_DNA"/>
</dbReference>
<gene>
    <name evidence="1" type="ORF">NEOLI_005167</name>
</gene>
<dbReference type="AlphaFoldDB" id="A0A1U7LGN0"/>
<organism evidence="1 2">
    <name type="scientific">Neolecta irregularis (strain DAH-3)</name>
    <dbReference type="NCBI Taxonomy" id="1198029"/>
    <lineage>
        <taxon>Eukaryota</taxon>
        <taxon>Fungi</taxon>
        <taxon>Dikarya</taxon>
        <taxon>Ascomycota</taxon>
        <taxon>Taphrinomycotina</taxon>
        <taxon>Neolectales</taxon>
        <taxon>Neolectaceae</taxon>
        <taxon>Neolecta</taxon>
    </lineage>
</organism>
<dbReference type="Proteomes" id="UP000186594">
    <property type="component" value="Unassembled WGS sequence"/>
</dbReference>
<sequence length="252" mass="29255">MSNSLNQIEHHFRLLAFEFDSIRRKAHQSARDLYIPGKISDTLHVDVDIVFLSSNLDLLPITTPCGNAWMSNTMGLWALKLGKMFYYFQLAITEDTGKITGIECQKFYWFNPKKALLLRECRVGKTSMSTKSIIAVGNMLVSFFGEQRAIWNCGDLAKVFVEIITGINGDILKNPFLPVPINFLALPFCEHVKLHTRFEYWICRSDEEVIKNWEELNRRRKWKLRRIRKAIAESQHPSQTGFYRISRSCALM</sequence>
<protein>
    <submittedName>
        <fullName evidence="1">Uncharacterized protein</fullName>
    </submittedName>
</protein>
<evidence type="ECO:0000313" key="1">
    <source>
        <dbReference type="EMBL" id="OLL21753.1"/>
    </source>
</evidence>
<name>A0A1U7LGN0_NEOID</name>
<accession>A0A1U7LGN0</accession>
<evidence type="ECO:0000313" key="2">
    <source>
        <dbReference type="Proteomes" id="UP000186594"/>
    </source>
</evidence>
<keyword evidence="2" id="KW-1185">Reference proteome</keyword>
<reference evidence="1 2" key="1">
    <citation type="submission" date="2016-04" db="EMBL/GenBank/DDBJ databases">
        <title>Evolutionary innovation and constraint leading to complex multicellularity in the Ascomycota.</title>
        <authorList>
            <person name="Cisse O."/>
            <person name="Nguyen A."/>
            <person name="Hewitt D.A."/>
            <person name="Jedd G."/>
            <person name="Stajich J.E."/>
        </authorList>
    </citation>
    <scope>NUCLEOTIDE SEQUENCE [LARGE SCALE GENOMIC DNA]</scope>
    <source>
        <strain evidence="1 2">DAH-3</strain>
    </source>
</reference>